<evidence type="ECO:0000259" key="2">
    <source>
        <dbReference type="Pfam" id="PF03061"/>
    </source>
</evidence>
<dbReference type="AlphaFoldDB" id="A0A399D1N5"/>
<dbReference type="CDD" id="cd03443">
    <property type="entry name" value="PaaI_thioesterase"/>
    <property type="match status" value="1"/>
</dbReference>
<dbReference type="GO" id="GO:0016289">
    <property type="term" value="F:acyl-CoA hydrolase activity"/>
    <property type="evidence" value="ECO:0007669"/>
    <property type="project" value="UniProtKB-ARBA"/>
</dbReference>
<dbReference type="PANTHER" id="PTHR47260">
    <property type="entry name" value="UPF0644 PROTEIN PB2B4.06"/>
    <property type="match status" value="1"/>
</dbReference>
<dbReference type="InterPro" id="IPR029069">
    <property type="entry name" value="HotDog_dom_sf"/>
</dbReference>
<organism evidence="3 4">
    <name type="scientific">Mariniphaga sediminis</name>
    <dbReference type="NCBI Taxonomy" id="1628158"/>
    <lineage>
        <taxon>Bacteria</taxon>
        <taxon>Pseudomonadati</taxon>
        <taxon>Bacteroidota</taxon>
        <taxon>Bacteroidia</taxon>
        <taxon>Marinilabiliales</taxon>
        <taxon>Prolixibacteraceae</taxon>
        <taxon>Mariniphaga</taxon>
    </lineage>
</organism>
<reference evidence="3 4" key="1">
    <citation type="journal article" date="2015" name="Int. J. Syst. Evol. Microbiol.">
        <title>Mariniphaga sediminis sp. nov., isolated from coastal sediment.</title>
        <authorList>
            <person name="Wang F.Q."/>
            <person name="Shen Q.Y."/>
            <person name="Chen G.J."/>
            <person name="Du Z.J."/>
        </authorList>
    </citation>
    <scope>NUCLEOTIDE SEQUENCE [LARGE SCALE GENOMIC DNA]</scope>
    <source>
        <strain evidence="3 4">SY21</strain>
    </source>
</reference>
<dbReference type="InterPro" id="IPR006683">
    <property type="entry name" value="Thioestr_dom"/>
</dbReference>
<dbReference type="Pfam" id="PF03061">
    <property type="entry name" value="4HBT"/>
    <property type="match status" value="1"/>
</dbReference>
<proteinExistence type="predicted"/>
<dbReference type="SUPFAM" id="SSF54637">
    <property type="entry name" value="Thioesterase/thiol ester dehydrase-isomerase"/>
    <property type="match status" value="1"/>
</dbReference>
<comment type="caution">
    <text evidence="3">The sequence shown here is derived from an EMBL/GenBank/DDBJ whole genome shotgun (WGS) entry which is preliminary data.</text>
</comment>
<feature type="domain" description="Thioesterase" evidence="2">
    <location>
        <begin position="56"/>
        <end position="132"/>
    </location>
</feature>
<keyword evidence="4" id="KW-1185">Reference proteome</keyword>
<sequence>MRKIKNPFSPSASKDAYNCFGCSPANDRGLHLEFWADGEELVARWIPQKSYEGWIGVLHGGIQATLLDEAAAWLVFIKLKTAGVTANLTINYPKPVFISKGEITVRAKLLAVEKRIAKIECTLFDGEGEVCAIAEASYFCFPEKIARAKYNYPGVEAFFAD</sequence>
<dbReference type="PANTHER" id="PTHR47260:SF1">
    <property type="entry name" value="UPF0644 PROTEIN PB2B4.06"/>
    <property type="match status" value="1"/>
</dbReference>
<evidence type="ECO:0000313" key="4">
    <source>
        <dbReference type="Proteomes" id="UP000266441"/>
    </source>
</evidence>
<gene>
    <name evidence="3" type="ORF">D1164_10230</name>
</gene>
<dbReference type="RefSeq" id="WP_119349867.1">
    <property type="nucleotide sequence ID" value="NZ_QWET01000006.1"/>
</dbReference>
<evidence type="ECO:0000313" key="3">
    <source>
        <dbReference type="EMBL" id="RIH65487.1"/>
    </source>
</evidence>
<dbReference type="OrthoDB" id="9792301at2"/>
<evidence type="ECO:0000256" key="1">
    <source>
        <dbReference type="ARBA" id="ARBA00022801"/>
    </source>
</evidence>
<dbReference type="Gene3D" id="3.10.129.10">
    <property type="entry name" value="Hotdog Thioesterase"/>
    <property type="match status" value="1"/>
</dbReference>
<dbReference type="InterPro" id="IPR052061">
    <property type="entry name" value="PTE-AB_protein"/>
</dbReference>
<dbReference type="EMBL" id="QWET01000006">
    <property type="protein sequence ID" value="RIH65487.1"/>
    <property type="molecule type" value="Genomic_DNA"/>
</dbReference>
<name>A0A399D1N5_9BACT</name>
<accession>A0A399D1N5</accession>
<dbReference type="InterPro" id="IPR003736">
    <property type="entry name" value="PAAI_dom"/>
</dbReference>
<protein>
    <submittedName>
        <fullName evidence="3">PaaI family thioesterase</fullName>
    </submittedName>
</protein>
<dbReference type="Proteomes" id="UP000266441">
    <property type="component" value="Unassembled WGS sequence"/>
</dbReference>
<keyword evidence="1" id="KW-0378">Hydrolase</keyword>
<dbReference type="NCBIfam" id="TIGR00369">
    <property type="entry name" value="unchar_dom_1"/>
    <property type="match status" value="1"/>
</dbReference>